<dbReference type="RefSeq" id="WP_343886485.1">
    <property type="nucleotide sequence ID" value="NZ_BAAAKI010000016.1"/>
</dbReference>
<keyword evidence="2" id="KW-0472">Membrane</keyword>
<gene>
    <name evidence="3" type="ORF">ACFP57_09645</name>
</gene>
<evidence type="ECO:0000313" key="4">
    <source>
        <dbReference type="Proteomes" id="UP001596266"/>
    </source>
</evidence>
<evidence type="ECO:0000256" key="2">
    <source>
        <dbReference type="SAM" id="Phobius"/>
    </source>
</evidence>
<accession>A0ABW1X3Z6</accession>
<comment type="caution">
    <text evidence="3">The sequence shown here is derived from an EMBL/GenBank/DDBJ whole genome shotgun (WGS) entry which is preliminary data.</text>
</comment>
<dbReference type="Proteomes" id="UP001596266">
    <property type="component" value="Unassembled WGS sequence"/>
</dbReference>
<organism evidence="3 4">
    <name type="scientific">Luteococcus sanguinis</name>
    <dbReference type="NCBI Taxonomy" id="174038"/>
    <lineage>
        <taxon>Bacteria</taxon>
        <taxon>Bacillati</taxon>
        <taxon>Actinomycetota</taxon>
        <taxon>Actinomycetes</taxon>
        <taxon>Propionibacteriales</taxon>
        <taxon>Propionibacteriaceae</taxon>
        <taxon>Luteococcus</taxon>
    </lineage>
</organism>
<name>A0ABW1X3Z6_9ACTN</name>
<reference evidence="4" key="1">
    <citation type="journal article" date="2019" name="Int. J. Syst. Evol. Microbiol.">
        <title>The Global Catalogue of Microorganisms (GCM) 10K type strain sequencing project: providing services to taxonomists for standard genome sequencing and annotation.</title>
        <authorList>
            <consortium name="The Broad Institute Genomics Platform"/>
            <consortium name="The Broad Institute Genome Sequencing Center for Infectious Disease"/>
            <person name="Wu L."/>
            <person name="Ma J."/>
        </authorList>
    </citation>
    <scope>NUCLEOTIDE SEQUENCE [LARGE SCALE GENOMIC DNA]</scope>
    <source>
        <strain evidence="4">CGMCC 1.15277</strain>
    </source>
</reference>
<dbReference type="InterPro" id="IPR022062">
    <property type="entry name" value="DUF3618"/>
</dbReference>
<protein>
    <submittedName>
        <fullName evidence="3">DUF3618 domain-containing protein</fullName>
    </submittedName>
</protein>
<keyword evidence="2" id="KW-1133">Transmembrane helix</keyword>
<keyword evidence="2" id="KW-0812">Transmembrane</keyword>
<dbReference type="Gene3D" id="1.20.120.20">
    <property type="entry name" value="Apolipoprotein"/>
    <property type="match status" value="1"/>
</dbReference>
<feature type="compositionally biased region" description="Polar residues" evidence="1">
    <location>
        <begin position="216"/>
        <end position="227"/>
    </location>
</feature>
<sequence length="227" mass="23906">MTTNDPEKIRQDIERTRASLSDDVNALADTANPRNIAQAQVDKAKETVSDKVGQVKEKVFGSDDDYYDNGVVGDVHDRATGAVDDARGRATDAVDGVRQNVADAPRQVRRNTRGNPLAAGLVAFGLGALVGGLMPASDAEKRAAGKVKEQAAPVIDQAKDVAKDAAGSLQQPATDALNQVKDAATGAADNVKDEARFAAQDVQETAQSAKDEVKDQANQAKDNVQKN</sequence>
<feature type="transmembrane region" description="Helical" evidence="2">
    <location>
        <begin position="116"/>
        <end position="134"/>
    </location>
</feature>
<evidence type="ECO:0000256" key="1">
    <source>
        <dbReference type="SAM" id="MobiDB-lite"/>
    </source>
</evidence>
<proteinExistence type="predicted"/>
<keyword evidence="4" id="KW-1185">Reference proteome</keyword>
<dbReference type="SUPFAM" id="SSF58113">
    <property type="entry name" value="Apolipoprotein A-I"/>
    <property type="match status" value="1"/>
</dbReference>
<dbReference type="EMBL" id="JBHSUA010000019">
    <property type="protein sequence ID" value="MFC6397240.1"/>
    <property type="molecule type" value="Genomic_DNA"/>
</dbReference>
<feature type="region of interest" description="Disordered" evidence="1">
    <location>
        <begin position="200"/>
        <end position="227"/>
    </location>
</feature>
<evidence type="ECO:0000313" key="3">
    <source>
        <dbReference type="EMBL" id="MFC6397240.1"/>
    </source>
</evidence>
<dbReference type="Pfam" id="PF12277">
    <property type="entry name" value="DUF3618"/>
    <property type="match status" value="1"/>
</dbReference>